<protein>
    <recommendedName>
        <fullName evidence="2">Bro-N domain-containing protein</fullName>
    </recommendedName>
</protein>
<evidence type="ECO:0000259" key="2">
    <source>
        <dbReference type="SMART" id="SM01040"/>
    </source>
</evidence>
<dbReference type="EMBL" id="LCKW01000067">
    <property type="protein sequence ID" value="KKU05624.1"/>
    <property type="molecule type" value="Genomic_DNA"/>
</dbReference>
<reference evidence="3 4" key="1">
    <citation type="journal article" date="2015" name="Nature">
        <title>rRNA introns, odd ribosomes, and small enigmatic genomes across a large radiation of phyla.</title>
        <authorList>
            <person name="Brown C.T."/>
            <person name="Hug L.A."/>
            <person name="Thomas B.C."/>
            <person name="Sharon I."/>
            <person name="Castelle C.J."/>
            <person name="Singh A."/>
            <person name="Wilkins M.J."/>
            <person name="Williams K.H."/>
            <person name="Banfield J.F."/>
        </authorList>
    </citation>
    <scope>NUCLEOTIDE SEQUENCE [LARGE SCALE GENOMIC DNA]</scope>
</reference>
<feature type="domain" description="Bro-N" evidence="2">
    <location>
        <begin position="23"/>
        <end position="123"/>
    </location>
</feature>
<dbReference type="InterPro" id="IPR003497">
    <property type="entry name" value="BRO_N_domain"/>
</dbReference>
<evidence type="ECO:0000313" key="3">
    <source>
        <dbReference type="EMBL" id="KKU05624.1"/>
    </source>
</evidence>
<proteinExistence type="predicted"/>
<dbReference type="Proteomes" id="UP000034354">
    <property type="component" value="Unassembled WGS sequence"/>
</dbReference>
<organism evidence="3 4">
    <name type="scientific">Candidatus Uhrbacteria bacterium GW2011_GWE2_45_35</name>
    <dbReference type="NCBI Taxonomy" id="1618993"/>
    <lineage>
        <taxon>Bacteria</taxon>
        <taxon>Candidatus Uhriibacteriota</taxon>
    </lineage>
</organism>
<evidence type="ECO:0000256" key="1">
    <source>
        <dbReference type="SAM" id="MobiDB-lite"/>
    </source>
</evidence>
<dbReference type="PATRIC" id="fig|1618993.3.peg.1116"/>
<dbReference type="STRING" id="1618993.UX09_C0067G0011"/>
<feature type="region of interest" description="Disordered" evidence="1">
    <location>
        <begin position="236"/>
        <end position="262"/>
    </location>
</feature>
<dbReference type="AlphaFoldDB" id="A0A0G1MBJ7"/>
<sequence length="262" mass="30045">MRNSIISFDFMGGKKITLFEGQKIRRHWDDKKELWYFSISDVVAVLTDSVDPLAYWRKMKERLLAEGGNETVTKCHGLKMVAQDGKMRLTDVADTEVLMRLIQSIPSPKAEPFKLWLARTGYERLEETADPEIAINRALKTYLKKGYSPDWINQRLKSIEIRKALTDEWENCGVKEGKEFAILTDEMVQAWAGLTTREYKNLKGLKKESLRDNMTNLELVLNMLAETATTEISKKQQPKNFVQNKKVAREGGGIAGNARKQK</sequence>
<name>A0A0G1MBJ7_9BACT</name>
<gene>
    <name evidence="3" type="ORF">UX09_C0067G0011</name>
</gene>
<accession>A0A0G1MBJ7</accession>
<comment type="caution">
    <text evidence="3">The sequence shown here is derived from an EMBL/GenBank/DDBJ whole genome shotgun (WGS) entry which is preliminary data.</text>
</comment>
<dbReference type="Pfam" id="PF02498">
    <property type="entry name" value="Bro-N"/>
    <property type="match status" value="1"/>
</dbReference>
<dbReference type="SMART" id="SM01040">
    <property type="entry name" value="Bro-N"/>
    <property type="match status" value="1"/>
</dbReference>
<evidence type="ECO:0000313" key="4">
    <source>
        <dbReference type="Proteomes" id="UP000034354"/>
    </source>
</evidence>